<feature type="compositionally biased region" description="Polar residues" evidence="1">
    <location>
        <begin position="1"/>
        <end position="15"/>
    </location>
</feature>
<evidence type="ECO:0000313" key="2">
    <source>
        <dbReference type="EMBL" id="RKU45621.1"/>
    </source>
</evidence>
<gene>
    <name evidence="2" type="ORF">DL546_008364</name>
</gene>
<keyword evidence="3" id="KW-1185">Reference proteome</keyword>
<dbReference type="EMBL" id="QVQW01000020">
    <property type="protein sequence ID" value="RKU45621.1"/>
    <property type="molecule type" value="Genomic_DNA"/>
</dbReference>
<name>A0A420YCJ0_9PEZI</name>
<feature type="region of interest" description="Disordered" evidence="1">
    <location>
        <begin position="1"/>
        <end position="24"/>
    </location>
</feature>
<dbReference type="Proteomes" id="UP000275385">
    <property type="component" value="Unassembled WGS sequence"/>
</dbReference>
<organism evidence="2 3">
    <name type="scientific">Coniochaeta pulveracea</name>
    <dbReference type="NCBI Taxonomy" id="177199"/>
    <lineage>
        <taxon>Eukaryota</taxon>
        <taxon>Fungi</taxon>
        <taxon>Dikarya</taxon>
        <taxon>Ascomycota</taxon>
        <taxon>Pezizomycotina</taxon>
        <taxon>Sordariomycetes</taxon>
        <taxon>Sordariomycetidae</taxon>
        <taxon>Coniochaetales</taxon>
        <taxon>Coniochaetaceae</taxon>
        <taxon>Coniochaeta</taxon>
    </lineage>
</organism>
<proteinExistence type="predicted"/>
<reference evidence="2 3" key="1">
    <citation type="submission" date="2018-08" db="EMBL/GenBank/DDBJ databases">
        <title>Draft genome of the lignicolous fungus Coniochaeta pulveracea.</title>
        <authorList>
            <person name="Borstlap C.J."/>
            <person name="De Witt R.N."/>
            <person name="Botha A."/>
            <person name="Volschenk H."/>
        </authorList>
    </citation>
    <scope>NUCLEOTIDE SEQUENCE [LARGE SCALE GENOMIC DNA]</scope>
    <source>
        <strain evidence="2 3">CAB683</strain>
    </source>
</reference>
<accession>A0A420YCJ0</accession>
<dbReference type="AlphaFoldDB" id="A0A420YCJ0"/>
<protein>
    <submittedName>
        <fullName evidence="2">Uncharacterized protein</fullName>
    </submittedName>
</protein>
<comment type="caution">
    <text evidence="2">The sequence shown here is derived from an EMBL/GenBank/DDBJ whole genome shotgun (WGS) entry which is preliminary data.</text>
</comment>
<sequence length="100" mass="11158">MSAANTDATPGSAASLTPDPAEPEAAESLRWIRCHLCDKSRTKKFYTAWALQKHLRREHCGEEDANLSLEDLGTKYELPISLKQDGFRRSSHGHPSRGDH</sequence>
<evidence type="ECO:0000256" key="1">
    <source>
        <dbReference type="SAM" id="MobiDB-lite"/>
    </source>
</evidence>
<evidence type="ECO:0000313" key="3">
    <source>
        <dbReference type="Proteomes" id="UP000275385"/>
    </source>
</evidence>